<gene>
    <name evidence="1" type="ORF">GTGU_02689</name>
</gene>
<protein>
    <submittedName>
        <fullName evidence="1">Uncharacterized protein</fullName>
    </submittedName>
</protein>
<name>A0A085A7H3_9ENTR</name>
<organism evidence="1 2">
    <name type="scientific">Trabulsiella guamensis ATCC 49490</name>
    <dbReference type="NCBI Taxonomy" id="1005994"/>
    <lineage>
        <taxon>Bacteria</taxon>
        <taxon>Pseudomonadati</taxon>
        <taxon>Pseudomonadota</taxon>
        <taxon>Gammaproteobacteria</taxon>
        <taxon>Enterobacterales</taxon>
        <taxon>Enterobacteriaceae</taxon>
        <taxon>Trabulsiella</taxon>
    </lineage>
</organism>
<keyword evidence="2" id="KW-1185">Reference proteome</keyword>
<dbReference type="EMBL" id="JMTB01000085">
    <property type="protein sequence ID" value="KFC06168.1"/>
    <property type="molecule type" value="Genomic_DNA"/>
</dbReference>
<comment type="caution">
    <text evidence="1">The sequence shown here is derived from an EMBL/GenBank/DDBJ whole genome shotgun (WGS) entry which is preliminary data.</text>
</comment>
<evidence type="ECO:0000313" key="1">
    <source>
        <dbReference type="EMBL" id="KFC06168.1"/>
    </source>
</evidence>
<evidence type="ECO:0000313" key="2">
    <source>
        <dbReference type="Proteomes" id="UP000028630"/>
    </source>
</evidence>
<sequence>MAGVCEARESNAKGDVLFYEALSAISTVLHSVAGKVEAAFSG</sequence>
<dbReference type="Proteomes" id="UP000028630">
    <property type="component" value="Unassembled WGS sequence"/>
</dbReference>
<dbReference type="AlphaFoldDB" id="A0A085A7H3"/>
<accession>A0A085A7H3</accession>
<reference evidence="2" key="1">
    <citation type="submission" date="2014-05" db="EMBL/GenBank/DDBJ databases">
        <title>ATOL: Assembling a taxonomically balanced genome-scale reconstruction of the evolutionary history of the Enterobacteriaceae.</title>
        <authorList>
            <person name="Plunkett G. III"/>
            <person name="Neeno-Eckwall E.C."/>
            <person name="Glasner J.D."/>
            <person name="Perna N.T."/>
        </authorList>
    </citation>
    <scope>NUCLEOTIDE SEQUENCE [LARGE SCALE GENOMIC DNA]</scope>
    <source>
        <strain evidence="2">ATCC 49490</strain>
    </source>
</reference>
<proteinExistence type="predicted"/>